<keyword evidence="10" id="KW-1185">Reference proteome</keyword>
<dbReference type="GO" id="GO:0032543">
    <property type="term" value="P:mitochondrial translation"/>
    <property type="evidence" value="ECO:0007669"/>
    <property type="project" value="TreeGrafter"/>
</dbReference>
<dbReference type="EMBL" id="BPWL01000011">
    <property type="protein sequence ID" value="GJJ15627.1"/>
    <property type="molecule type" value="Genomic_DNA"/>
</dbReference>
<reference evidence="9" key="1">
    <citation type="submission" date="2021-10" db="EMBL/GenBank/DDBJ databases">
        <title>De novo Genome Assembly of Clathrus columnatus (Basidiomycota, Fungi) Using Illumina and Nanopore Sequence Data.</title>
        <authorList>
            <person name="Ogiso-Tanaka E."/>
            <person name="Itagaki H."/>
            <person name="Hosoya T."/>
            <person name="Hosaka K."/>
        </authorList>
    </citation>
    <scope>NUCLEOTIDE SEQUENCE</scope>
    <source>
        <strain evidence="9">MO-923</strain>
    </source>
</reference>
<dbReference type="GO" id="GO:0003735">
    <property type="term" value="F:structural constituent of ribosome"/>
    <property type="evidence" value="ECO:0007669"/>
    <property type="project" value="InterPro"/>
</dbReference>
<organism evidence="9 10">
    <name type="scientific">Clathrus columnatus</name>
    <dbReference type="NCBI Taxonomy" id="1419009"/>
    <lineage>
        <taxon>Eukaryota</taxon>
        <taxon>Fungi</taxon>
        <taxon>Dikarya</taxon>
        <taxon>Basidiomycota</taxon>
        <taxon>Agaricomycotina</taxon>
        <taxon>Agaricomycetes</taxon>
        <taxon>Phallomycetidae</taxon>
        <taxon>Phallales</taxon>
        <taxon>Clathraceae</taxon>
        <taxon>Clathrus</taxon>
    </lineage>
</organism>
<feature type="region of interest" description="Disordered" evidence="8">
    <location>
        <begin position="655"/>
        <end position="704"/>
    </location>
</feature>
<evidence type="ECO:0000256" key="2">
    <source>
        <dbReference type="ARBA" id="ARBA00009254"/>
    </source>
</evidence>
<dbReference type="Proteomes" id="UP001050691">
    <property type="component" value="Unassembled WGS sequence"/>
</dbReference>
<dbReference type="PANTHER" id="PTHR21183">
    <property type="entry name" value="RIBOSOMAL PROTEIN L47, MITOCHONDRIAL-RELATED"/>
    <property type="match status" value="1"/>
</dbReference>
<dbReference type="Pfam" id="PF06984">
    <property type="entry name" value="MRP-L47"/>
    <property type="match status" value="1"/>
</dbReference>
<dbReference type="PANTHER" id="PTHR21183:SF18">
    <property type="entry name" value="LARGE RIBOSOMAL SUBUNIT PROTEIN UL29M"/>
    <property type="match status" value="1"/>
</dbReference>
<evidence type="ECO:0000256" key="1">
    <source>
        <dbReference type="ARBA" id="ARBA00004173"/>
    </source>
</evidence>
<feature type="compositionally biased region" description="Acidic residues" evidence="8">
    <location>
        <begin position="655"/>
        <end position="669"/>
    </location>
</feature>
<dbReference type="AlphaFoldDB" id="A0AAV5APC5"/>
<name>A0AAV5APC5_9AGAM</name>
<dbReference type="Gene3D" id="6.10.330.20">
    <property type="match status" value="1"/>
</dbReference>
<proteinExistence type="inferred from homology"/>
<dbReference type="InterPro" id="IPR038340">
    <property type="entry name" value="MRP-L47_sf"/>
</dbReference>
<evidence type="ECO:0000256" key="8">
    <source>
        <dbReference type="SAM" id="MobiDB-lite"/>
    </source>
</evidence>
<dbReference type="InterPro" id="IPR010729">
    <property type="entry name" value="Ribosomal_uL29_mit"/>
</dbReference>
<gene>
    <name evidence="9" type="ORF">Clacol_009905</name>
</gene>
<evidence type="ECO:0000256" key="7">
    <source>
        <dbReference type="ARBA" id="ARBA00035399"/>
    </source>
</evidence>
<comment type="subcellular location">
    <subcellularLocation>
        <location evidence="1">Mitochondrion</location>
    </subcellularLocation>
</comment>
<evidence type="ECO:0000313" key="9">
    <source>
        <dbReference type="EMBL" id="GJJ15627.1"/>
    </source>
</evidence>
<evidence type="ECO:0000256" key="5">
    <source>
        <dbReference type="ARBA" id="ARBA00023274"/>
    </source>
</evidence>
<keyword evidence="5" id="KW-0687">Ribonucleoprotein</keyword>
<evidence type="ECO:0000256" key="3">
    <source>
        <dbReference type="ARBA" id="ARBA00022980"/>
    </source>
</evidence>
<comment type="similarity">
    <text evidence="2">Belongs to the universal ribosomal protein uL29 family.</text>
</comment>
<accession>A0AAV5APC5</accession>
<evidence type="ECO:0000256" key="4">
    <source>
        <dbReference type="ARBA" id="ARBA00023128"/>
    </source>
</evidence>
<keyword evidence="3" id="KW-0689">Ribosomal protein</keyword>
<dbReference type="GO" id="GO:0005762">
    <property type="term" value="C:mitochondrial large ribosomal subunit"/>
    <property type="evidence" value="ECO:0007669"/>
    <property type="project" value="TreeGrafter"/>
</dbReference>
<keyword evidence="4" id="KW-0496">Mitochondrion</keyword>
<evidence type="ECO:0000256" key="6">
    <source>
        <dbReference type="ARBA" id="ARBA00035289"/>
    </source>
</evidence>
<sequence>MLTLLRRSTAAITPLVGRTYATTVNPPVPKLKFKRPRFEESQPEGPLRSHLNVEVNPNHGLFAFFRRRTEENSYKTPAKDGPKEYVALERPVEIPSGRAWKSVELRRKSFKDLHTLWYILLRERNLIDTQKGELRRFRLSVHPFLRQRARECRLSMTRIKQHLTERSKAYMQAAYLRRQLRMNKAQEDPQKPLSAQITESTVTPKLKIKVNREESLLEPSEAKSQVIRLQAQISRLGAEKTRKKLPTVTPEEEVRILKRRVQKAERDERMDLSNILIEPKTYMGGFTRPRDLRASNWFPGGPYVLKGKKYESPSKEAYASHTVFLLETRYKVRHGIGRVDSNDHIVGVCRTVDWPKLIKFYNGPRCPGEHQESLDNACWPWLPRSGKVIRPVVWWGKGEKLEDIMKEIYEDPDYVSPYSRLLQEQACEEENEDHTIPEIEKYNQKQRIEKLKPSIRVGNTTFNKDEIRQKYFPIIQQEPFWRPLLTVTLSTRPLALTLSRLSKALPRGLPFYASMSNDDRKCLYSFSSRMTNLRLDRMRSLTMDICSHLAGDKGGFVGIRFSTESRGRGIDGEGLADPIPRDKRLVKVMIGNWFYRAEDEVELYRLGAEEYGGSDAIEVTSMNEWGKELDAQGNEVPIAVQEQSNEDLEYIQNLEDEDEKEEEEEEEFDGAAVDSDGEDLLRHPLASPITKRKKFKPELRENTKEAADLRRKLAYRLGATHRNVVRVG</sequence>
<comment type="caution">
    <text evidence="9">The sequence shown here is derived from an EMBL/GenBank/DDBJ whole genome shotgun (WGS) entry which is preliminary data.</text>
</comment>
<protein>
    <recommendedName>
        <fullName evidence="6">Large ribosomal subunit protein uL29m</fullName>
    </recommendedName>
    <alternativeName>
        <fullName evidence="7">54S ribosomal protein L4, mitochondrial</fullName>
    </alternativeName>
</protein>
<evidence type="ECO:0000313" key="10">
    <source>
        <dbReference type="Proteomes" id="UP001050691"/>
    </source>
</evidence>